<proteinExistence type="predicted"/>
<accession>A0A1W1BP82</accession>
<gene>
    <name evidence="1" type="ORF">MNB_SUP05-5-354</name>
</gene>
<reference evidence="1" key="1">
    <citation type="submission" date="2016-10" db="EMBL/GenBank/DDBJ databases">
        <authorList>
            <person name="de Groot N.N."/>
        </authorList>
    </citation>
    <scope>NUCLEOTIDE SEQUENCE</scope>
</reference>
<protein>
    <recommendedName>
        <fullName evidence="2">DUF3108 domain-containing protein</fullName>
    </recommendedName>
</protein>
<dbReference type="AlphaFoldDB" id="A0A1W1BP82"/>
<organism evidence="1">
    <name type="scientific">hydrothermal vent metagenome</name>
    <dbReference type="NCBI Taxonomy" id="652676"/>
    <lineage>
        <taxon>unclassified sequences</taxon>
        <taxon>metagenomes</taxon>
        <taxon>ecological metagenomes</taxon>
    </lineage>
</organism>
<dbReference type="InterPro" id="IPR021457">
    <property type="entry name" value="DUF3108"/>
</dbReference>
<evidence type="ECO:0008006" key="2">
    <source>
        <dbReference type="Google" id="ProtNLM"/>
    </source>
</evidence>
<dbReference type="EMBL" id="FPHJ01000014">
    <property type="protein sequence ID" value="SFV55333.1"/>
    <property type="molecule type" value="Genomic_DNA"/>
</dbReference>
<name>A0A1W1BP82_9ZZZZ</name>
<dbReference type="Pfam" id="PF11306">
    <property type="entry name" value="DUF3108"/>
    <property type="match status" value="1"/>
</dbReference>
<sequence length="227" mass="26258">MKILTIFLLLFSLFSNALELGTHKYALIVNDFTVGEDIRKLVKNKQQYIYTSNVKTVGLVALFKNYTITAKSRFILNKLGVNGQSYNVLEKDGDTIKKDISLMIKTKQQKVIAKNKQVWQTKKGNVVDFLNIPLALAYDLETKPKQNSFTYQIADGKKIKTKYFIKKTTEIITIGNVKYNSIKVIEKPRGNNRLLKVWFAIDKNYLPIRILQHEPNDDIYEYVLINE</sequence>
<evidence type="ECO:0000313" key="1">
    <source>
        <dbReference type="EMBL" id="SFV55333.1"/>
    </source>
</evidence>